<dbReference type="SUPFAM" id="SSF81901">
    <property type="entry name" value="HCP-like"/>
    <property type="match status" value="1"/>
</dbReference>
<gene>
    <name evidence="1" type="ORF">CF386_08345</name>
</gene>
<dbReference type="PANTHER" id="PTHR11102:SF160">
    <property type="entry name" value="ERAD-ASSOCIATED E3 UBIQUITIN-PROTEIN LIGASE COMPONENT HRD3"/>
    <property type="match status" value="1"/>
</dbReference>
<dbReference type="Gene3D" id="1.25.40.10">
    <property type="entry name" value="Tetratricopeptide repeat domain"/>
    <property type="match status" value="1"/>
</dbReference>
<dbReference type="Proteomes" id="UP000242175">
    <property type="component" value="Chromosome small"/>
</dbReference>
<dbReference type="KEGG" id="pmai:CF386_08345"/>
<evidence type="ECO:0008006" key="3">
    <source>
        <dbReference type="Google" id="ProtNLM"/>
    </source>
</evidence>
<protein>
    <recommendedName>
        <fullName evidence="3">Sel1 repeat family protein</fullName>
    </recommendedName>
</protein>
<dbReference type="InterPro" id="IPR050767">
    <property type="entry name" value="Sel1_AlgK"/>
</dbReference>
<dbReference type="Pfam" id="PF08238">
    <property type="entry name" value="Sel1"/>
    <property type="match status" value="4"/>
</dbReference>
<dbReference type="InterPro" id="IPR006597">
    <property type="entry name" value="Sel1-like"/>
</dbReference>
<proteinExistence type="predicted"/>
<dbReference type="SMART" id="SM00671">
    <property type="entry name" value="SEL1"/>
    <property type="match status" value="4"/>
</dbReference>
<evidence type="ECO:0000313" key="2">
    <source>
        <dbReference type="Proteomes" id="UP000242175"/>
    </source>
</evidence>
<evidence type="ECO:0000313" key="1">
    <source>
        <dbReference type="EMBL" id="ASK79069.1"/>
    </source>
</evidence>
<sequence>MMGFFMPSLIFKILIYQFSFLCSWYLLADNDEFNALQQKAVGGSAKAQYVLANNFYDGKGVAQNYNKSFYWYEKAAQQNFLPAQSDLGYMYLYGKGVSKDERLAFYWFEKAAKHGITEAQLNLGYLYDHGRGVTQNDQKAYFWYHQAALGNNAKAQYNLGLMYQYGQGIQQDIPQSIKWFQSASKLDYIKAKQKLEQFKKITLCENSSTKLFGIALKCASRHLMSSAILNAGAKPIRENTDYFNDLYETKNVFKGSKNLEVFYIEGVFAKAKYSFPSMMEPYQVRTIKDLVALKYGQPDEVKGQIDRGDVLYSWKLNDGIILNVKRSWPDTTSYIEYINPVNHKLLLSSLEK</sequence>
<dbReference type="EMBL" id="CP022356">
    <property type="protein sequence ID" value="ASK79069.1"/>
    <property type="molecule type" value="Genomic_DNA"/>
</dbReference>
<keyword evidence="2" id="KW-1185">Reference proteome</keyword>
<organism evidence="1 2">
    <name type="scientific">Paraphotobacterium marinum</name>
    <dbReference type="NCBI Taxonomy" id="1755811"/>
    <lineage>
        <taxon>Bacteria</taxon>
        <taxon>Pseudomonadati</taxon>
        <taxon>Pseudomonadota</taxon>
        <taxon>Gammaproteobacteria</taxon>
        <taxon>Vibrionales</taxon>
        <taxon>Vibrionaceae</taxon>
        <taxon>Paraphotobacterium</taxon>
    </lineage>
</organism>
<dbReference type="AlphaFoldDB" id="A0A220VFF3"/>
<reference evidence="1 2" key="1">
    <citation type="journal article" date="2016" name="Int. J. Syst. Evol. Microbiol.">
        <title>Paraphotobacterium marinum gen. nov., sp. nov., a member of the family Vibrionaceae, isolated from surface seawater.</title>
        <authorList>
            <person name="Huang Z."/>
            <person name="Dong C."/>
            <person name="Shao Z."/>
        </authorList>
    </citation>
    <scope>NUCLEOTIDE SEQUENCE [LARGE SCALE GENOMIC DNA]</scope>
    <source>
        <strain evidence="1 2">NSCS20N07D</strain>
    </source>
</reference>
<accession>A0A220VFF3</accession>
<dbReference type="PANTHER" id="PTHR11102">
    <property type="entry name" value="SEL-1-LIKE PROTEIN"/>
    <property type="match status" value="1"/>
</dbReference>
<name>A0A220VFF3_9GAMM</name>
<dbReference type="InterPro" id="IPR011990">
    <property type="entry name" value="TPR-like_helical_dom_sf"/>
</dbReference>